<dbReference type="OrthoDB" id="9803907at2"/>
<keyword evidence="1 6" id="KW-0436">Ligase</keyword>
<evidence type="ECO:0000256" key="3">
    <source>
        <dbReference type="ARBA" id="ARBA00022840"/>
    </source>
</evidence>
<dbReference type="InterPro" id="IPR011761">
    <property type="entry name" value="ATP-grasp"/>
</dbReference>
<dbReference type="Gene3D" id="3.40.50.20">
    <property type="match status" value="1"/>
</dbReference>
<dbReference type="GO" id="GO:0008716">
    <property type="term" value="F:D-alanine-D-alanine ligase activity"/>
    <property type="evidence" value="ECO:0007669"/>
    <property type="project" value="InterPro"/>
</dbReference>
<dbReference type="InterPro" id="IPR040570">
    <property type="entry name" value="LAL_C2"/>
</dbReference>
<evidence type="ECO:0000259" key="5">
    <source>
        <dbReference type="PROSITE" id="PS50975"/>
    </source>
</evidence>
<keyword evidence="7" id="KW-1185">Reference proteome</keyword>
<dbReference type="SMART" id="SM01209">
    <property type="entry name" value="GARS_A"/>
    <property type="match status" value="1"/>
</dbReference>
<dbReference type="EMBL" id="CP027806">
    <property type="protein sequence ID" value="AXJ01683.1"/>
    <property type="molecule type" value="Genomic_DNA"/>
</dbReference>
<sequence>MNEHKKPIAIVLGGTNPHKALVENLKGRGYYTILLDYLTNPPAAEVADEHIQESTLDKEKVLEIAKDRRADLVIATCIDQANVTACYVAEKLGLPHPYAYETARVIANKIEMKEKLLEFQIPTAKFSVVSNTNISEISQKFNFPVVVKPADTGGSKGVRKVFNNQELQSAVEKALSVSNKKEVIVEEFTEGDNIDAVCFINKGVAQVIMLRKRFGIKDEAGAVLQYFHSLVPADISDSAKNRIQAIVQSIADKFNFYSTPIQLQLIVNGHNASVIEFAPRVGGGLSFKTTNMIYNFDILNATVDTFFKNEILLNVSETDKLFSEVNLYAKEAVIDRVEGFDRCLSEGLIKQSYIYKSKGDVVTSDMASRDRVGSFIVSGETIDELEGKIKKVVDLICIYDSSNKDRFNRELYNSLFA</sequence>
<name>A0A345UMI1_9BACT</name>
<dbReference type="Proteomes" id="UP000254808">
    <property type="component" value="Chromosome"/>
</dbReference>
<dbReference type="GO" id="GO:0005524">
    <property type="term" value="F:ATP binding"/>
    <property type="evidence" value="ECO:0007669"/>
    <property type="project" value="UniProtKB-UniRule"/>
</dbReference>
<keyword evidence="2 4" id="KW-0547">Nucleotide-binding</keyword>
<protein>
    <submittedName>
        <fullName evidence="6">D-ala D-ala ligase C-terminus</fullName>
    </submittedName>
</protein>
<evidence type="ECO:0000256" key="4">
    <source>
        <dbReference type="PROSITE-ProRule" id="PRU00409"/>
    </source>
</evidence>
<dbReference type="PANTHER" id="PTHR43055:SF1">
    <property type="entry name" value="FORMATE-DEPENDENT PHOSPHORIBOSYLGLYCINAMIDE FORMYLTRANSFERASE"/>
    <property type="match status" value="1"/>
</dbReference>
<evidence type="ECO:0000256" key="1">
    <source>
        <dbReference type="ARBA" id="ARBA00022598"/>
    </source>
</evidence>
<dbReference type="GO" id="GO:0005829">
    <property type="term" value="C:cytosol"/>
    <property type="evidence" value="ECO:0007669"/>
    <property type="project" value="TreeGrafter"/>
</dbReference>
<dbReference type="GO" id="GO:0046872">
    <property type="term" value="F:metal ion binding"/>
    <property type="evidence" value="ECO:0007669"/>
    <property type="project" value="InterPro"/>
</dbReference>
<dbReference type="SUPFAM" id="SSF56059">
    <property type="entry name" value="Glutathione synthetase ATP-binding domain-like"/>
    <property type="match status" value="1"/>
</dbReference>
<keyword evidence="3 4" id="KW-0067">ATP-binding</keyword>
<dbReference type="Gene3D" id="3.30.1490.20">
    <property type="entry name" value="ATP-grasp fold, A domain"/>
    <property type="match status" value="1"/>
</dbReference>
<dbReference type="Gene3D" id="3.30.470.20">
    <property type="entry name" value="ATP-grasp fold, B domain"/>
    <property type="match status" value="1"/>
</dbReference>
<reference evidence="6 7" key="1">
    <citation type="submission" date="2018-03" db="EMBL/GenBank/DDBJ databases">
        <title>Phenotypic and genomic properties of Cyclonatronum proteinivorum gen. nov., sp. nov., a haloalkaliphilic bacteroidete from soda lakes possessing Na+-translocating rhodopsin.</title>
        <authorList>
            <person name="Toshchakov S.V."/>
            <person name="Korzhenkov A."/>
            <person name="Samarov N.I."/>
            <person name="Kublanov I.V."/>
            <person name="Muntyan M.S."/>
            <person name="Sorokin D.Y."/>
        </authorList>
    </citation>
    <scope>NUCLEOTIDE SEQUENCE [LARGE SCALE GENOMIC DNA]</scope>
    <source>
        <strain evidence="6 7">Omega</strain>
    </source>
</reference>
<dbReference type="PANTHER" id="PTHR43055">
    <property type="entry name" value="FORMATE-DEPENDENT PHOSPHORIBOSYLGLYCINAMIDE FORMYLTRANSFERASE"/>
    <property type="match status" value="1"/>
</dbReference>
<dbReference type="RefSeq" id="WP_124245607.1">
    <property type="nucleotide sequence ID" value="NZ_CP027806.1"/>
</dbReference>
<evidence type="ECO:0000256" key="2">
    <source>
        <dbReference type="ARBA" id="ARBA00022741"/>
    </source>
</evidence>
<proteinExistence type="predicted"/>
<organism evidence="6 7">
    <name type="scientific">Cyclonatronum proteinivorum</name>
    <dbReference type="NCBI Taxonomy" id="1457365"/>
    <lineage>
        <taxon>Bacteria</taxon>
        <taxon>Pseudomonadati</taxon>
        <taxon>Balneolota</taxon>
        <taxon>Balneolia</taxon>
        <taxon>Balneolales</taxon>
        <taxon>Cyclonatronaceae</taxon>
        <taxon>Cyclonatronum</taxon>
    </lineage>
</organism>
<accession>A0A345UMI1</accession>
<dbReference type="Pfam" id="PF07478">
    <property type="entry name" value="Dala_Dala_lig_C"/>
    <property type="match status" value="1"/>
</dbReference>
<feature type="domain" description="ATP-grasp" evidence="5">
    <location>
        <begin position="113"/>
        <end position="307"/>
    </location>
</feature>
<dbReference type="InterPro" id="IPR011095">
    <property type="entry name" value="Dala_Dala_lig_C"/>
</dbReference>
<dbReference type="PROSITE" id="PS50975">
    <property type="entry name" value="ATP_GRASP"/>
    <property type="match status" value="1"/>
</dbReference>
<dbReference type="KEGG" id="cprv:CYPRO_2441"/>
<dbReference type="AlphaFoldDB" id="A0A345UMI1"/>
<evidence type="ECO:0000313" key="6">
    <source>
        <dbReference type="EMBL" id="AXJ01683.1"/>
    </source>
</evidence>
<dbReference type="Pfam" id="PF18603">
    <property type="entry name" value="LAL_C2"/>
    <property type="match status" value="1"/>
</dbReference>
<evidence type="ECO:0000313" key="7">
    <source>
        <dbReference type="Proteomes" id="UP000254808"/>
    </source>
</evidence>
<gene>
    <name evidence="6" type="ORF">CYPRO_2441</name>
</gene>
<dbReference type="InterPro" id="IPR013815">
    <property type="entry name" value="ATP_grasp_subdomain_1"/>
</dbReference>